<evidence type="ECO:0000313" key="1">
    <source>
        <dbReference type="EMBL" id="WZW56681.1"/>
    </source>
</evidence>
<dbReference type="Proteomes" id="UP001484179">
    <property type="component" value="Chromosome 2"/>
</dbReference>
<dbReference type="RefSeq" id="WP_342310537.1">
    <property type="nucleotide sequence ID" value="NZ_CP150850.1"/>
</dbReference>
<dbReference type="EMBL" id="CP150850">
    <property type="protein sequence ID" value="WZW56681.1"/>
    <property type="molecule type" value="Genomic_DNA"/>
</dbReference>
<organism evidence="1 2">
    <name type="scientific">Burkholderia pyrrocinia</name>
    <name type="common">Pseudomonas pyrrocinia</name>
    <dbReference type="NCBI Taxonomy" id="60550"/>
    <lineage>
        <taxon>Bacteria</taxon>
        <taxon>Pseudomonadati</taxon>
        <taxon>Pseudomonadota</taxon>
        <taxon>Betaproteobacteria</taxon>
        <taxon>Burkholderiales</taxon>
        <taxon>Burkholderiaceae</taxon>
        <taxon>Burkholderia</taxon>
        <taxon>Burkholderia cepacia complex</taxon>
    </lineage>
</organism>
<protein>
    <submittedName>
        <fullName evidence="1">Uncharacterized protein</fullName>
    </submittedName>
</protein>
<gene>
    <name evidence="1" type="ORF">WN985_29730</name>
</gene>
<sequence>MFTNLTLTYEHLLRQAESEINTWMVRAECNDLLKRERVQCRERAIGALWLWASLTTPHVNALGTGVRAAHAVAAARLFERVGMPEQAVRWRAAPFDQHRLPIMARDHAAPT</sequence>
<name>A0ABZ3BNT9_BURPY</name>
<accession>A0ABZ3BNT9</accession>
<keyword evidence="2" id="KW-1185">Reference proteome</keyword>
<proteinExistence type="predicted"/>
<evidence type="ECO:0000313" key="2">
    <source>
        <dbReference type="Proteomes" id="UP001484179"/>
    </source>
</evidence>
<reference evidence="1 2" key="1">
    <citation type="submission" date="2024-04" db="EMBL/GenBank/DDBJ databases">
        <title>Biological Control Activity of Plant Growth Promoting Rhizobacteria Burkholderia pyrrocinia BX1 against Tobacco black shank Introduction Tobacco black shank (TBS) caused by the oomycete Phytophthora. nicotianae (P. nicotianae) has become a destructive soil.</title>
        <authorList>
            <person name="Liu X."/>
            <person name="Shu C."/>
        </authorList>
    </citation>
    <scope>NUCLEOTIDE SEQUENCE [LARGE SCALE GENOMIC DNA]</scope>
    <source>
        <strain evidence="1 2">BX1</strain>
    </source>
</reference>